<organism evidence="1">
    <name type="scientific">Arundo donax</name>
    <name type="common">Giant reed</name>
    <name type="synonym">Donax arundinaceus</name>
    <dbReference type="NCBI Taxonomy" id="35708"/>
    <lineage>
        <taxon>Eukaryota</taxon>
        <taxon>Viridiplantae</taxon>
        <taxon>Streptophyta</taxon>
        <taxon>Embryophyta</taxon>
        <taxon>Tracheophyta</taxon>
        <taxon>Spermatophyta</taxon>
        <taxon>Magnoliopsida</taxon>
        <taxon>Liliopsida</taxon>
        <taxon>Poales</taxon>
        <taxon>Poaceae</taxon>
        <taxon>PACMAD clade</taxon>
        <taxon>Arundinoideae</taxon>
        <taxon>Arundineae</taxon>
        <taxon>Arundo</taxon>
    </lineage>
</organism>
<reference evidence="1" key="1">
    <citation type="submission" date="2014-09" db="EMBL/GenBank/DDBJ databases">
        <authorList>
            <person name="Magalhaes I.L.F."/>
            <person name="Oliveira U."/>
            <person name="Santos F.R."/>
            <person name="Vidigal T.H.D.A."/>
            <person name="Brescovit A.D."/>
            <person name="Santos A.J."/>
        </authorList>
    </citation>
    <scope>NUCLEOTIDE SEQUENCE</scope>
    <source>
        <tissue evidence="1">Shoot tissue taken approximately 20 cm above the soil surface</tissue>
    </source>
</reference>
<proteinExistence type="predicted"/>
<sequence length="83" mass="8536">MPMTTMITGFFLKLVRPGPMERHPMESASSSPFPLPSSSAFPFPFESVWSSRSMWVGLLAAAGSESTSIGGVGGRGEAAGGGA</sequence>
<protein>
    <submittedName>
        <fullName evidence="1">Uncharacterized protein</fullName>
    </submittedName>
</protein>
<dbReference type="EMBL" id="GBRH01201605">
    <property type="protein sequence ID" value="JAD96290.1"/>
    <property type="molecule type" value="Transcribed_RNA"/>
</dbReference>
<accession>A0A0A9EEI7</accession>
<evidence type="ECO:0000313" key="1">
    <source>
        <dbReference type="EMBL" id="JAD96290.1"/>
    </source>
</evidence>
<name>A0A0A9EEI7_ARUDO</name>
<dbReference type="AlphaFoldDB" id="A0A0A9EEI7"/>
<reference evidence="1" key="2">
    <citation type="journal article" date="2015" name="Data Brief">
        <title>Shoot transcriptome of the giant reed, Arundo donax.</title>
        <authorList>
            <person name="Barrero R.A."/>
            <person name="Guerrero F.D."/>
            <person name="Moolhuijzen P."/>
            <person name="Goolsby J.A."/>
            <person name="Tidwell J."/>
            <person name="Bellgard S.E."/>
            <person name="Bellgard M.I."/>
        </authorList>
    </citation>
    <scope>NUCLEOTIDE SEQUENCE</scope>
    <source>
        <tissue evidence="1">Shoot tissue taken approximately 20 cm above the soil surface</tissue>
    </source>
</reference>